<dbReference type="Pfam" id="PF25887">
    <property type="entry name" value="HB_LcnD"/>
    <property type="match status" value="1"/>
</dbReference>
<keyword evidence="3" id="KW-0813">Transport</keyword>
<dbReference type="Gene3D" id="2.40.30.170">
    <property type="match status" value="1"/>
</dbReference>
<evidence type="ECO:0000256" key="8">
    <source>
        <dbReference type="SAM" id="Phobius"/>
    </source>
</evidence>
<keyword evidence="6 8" id="KW-0472">Membrane</keyword>
<comment type="caution">
    <text evidence="12">The sequence shown here is derived from an EMBL/GenBank/DDBJ whole genome shotgun (WGS) entry which is preliminary data.</text>
</comment>
<evidence type="ECO:0000256" key="3">
    <source>
        <dbReference type="ARBA" id="ARBA00022448"/>
    </source>
</evidence>
<dbReference type="Pfam" id="PF25935">
    <property type="entry name" value="BSH_LcnD"/>
    <property type="match status" value="1"/>
</dbReference>
<dbReference type="InterPro" id="IPR058794">
    <property type="entry name" value="HB_LcnD"/>
</dbReference>
<feature type="domain" description="LcnD-like long helical bundle" evidence="9">
    <location>
        <begin position="103"/>
        <end position="188"/>
    </location>
</feature>
<evidence type="ECO:0000259" key="10">
    <source>
        <dbReference type="Pfam" id="PF25935"/>
    </source>
</evidence>
<feature type="domain" description="LcnD-like C-terminal" evidence="11">
    <location>
        <begin position="269"/>
        <end position="354"/>
    </location>
</feature>
<dbReference type="PANTHER" id="PTHR30386">
    <property type="entry name" value="MEMBRANE FUSION SUBUNIT OF EMRAB-TOLC MULTIDRUG EFFLUX PUMP"/>
    <property type="match status" value="1"/>
</dbReference>
<dbReference type="InterPro" id="IPR058786">
    <property type="entry name" value="BSH_LcnD"/>
</dbReference>
<accession>A0ABM9N244</accession>
<keyword evidence="13" id="KW-1185">Reference proteome</keyword>
<evidence type="ECO:0000259" key="9">
    <source>
        <dbReference type="Pfam" id="PF25887"/>
    </source>
</evidence>
<feature type="domain" description="LcnD-like barrel-sandwich hybrid" evidence="10">
    <location>
        <begin position="60"/>
        <end position="261"/>
    </location>
</feature>
<evidence type="ECO:0000256" key="2">
    <source>
        <dbReference type="ARBA" id="ARBA00009477"/>
    </source>
</evidence>
<feature type="transmembrane region" description="Helical" evidence="8">
    <location>
        <begin position="24"/>
        <end position="41"/>
    </location>
</feature>
<dbReference type="EMBL" id="CAUZLT010000008">
    <property type="protein sequence ID" value="CAK1254567.1"/>
    <property type="molecule type" value="Genomic_DNA"/>
</dbReference>
<comment type="subcellular location">
    <subcellularLocation>
        <location evidence="1">Membrane</location>
        <topology evidence="1">Single-pass membrane protein</topology>
    </subcellularLocation>
</comment>
<evidence type="ECO:0000256" key="7">
    <source>
        <dbReference type="SAM" id="MobiDB-lite"/>
    </source>
</evidence>
<name>A0ABM9N244_9LACO</name>
<evidence type="ECO:0000313" key="12">
    <source>
        <dbReference type="EMBL" id="CAK1254567.1"/>
    </source>
</evidence>
<evidence type="ECO:0000259" key="11">
    <source>
        <dbReference type="Pfam" id="PF25940"/>
    </source>
</evidence>
<evidence type="ECO:0000256" key="6">
    <source>
        <dbReference type="ARBA" id="ARBA00023136"/>
    </source>
</evidence>
<sequence length="366" mass="41688">MDVRDQLESAEFYNRRYGTFTTKLIWPVVLFIAMMVAFLCFTKKEITVKSIGQIIPKTTLTTIQSPSNAAIIENNLKENKVVHSGDTLLVFNNQETSINQDNNQQKYNRNLNRLQLLKTYQQSVEQGKNLFQTNDEYGYANQFSDYQSQLNDLDLSNQESIDQINQSDIEQKEKNKKIDQTNQSTNQKKLSLKSKNLASIHQEVQSLNDSGIDLKTNQELLNNTANSAMMKAPITGVLHLKNASPKSQYLASGTEVADIYPELKEQPILAIQFAVPANQLNDLKLHQKIRFQTNQNGPKPLLLDGKINQIDEAPTETQQGNVYRVTAKLSLKKTDYDQIRYGLEGKVSVITGRKTWMNYLKDSIFK</sequence>
<dbReference type="InterPro" id="IPR058795">
    <property type="entry name" value="LcnD_C"/>
</dbReference>
<dbReference type="PROSITE" id="PS00543">
    <property type="entry name" value="HLYD_FAMILY"/>
    <property type="match status" value="1"/>
</dbReference>
<feature type="region of interest" description="Disordered" evidence="7">
    <location>
        <begin position="168"/>
        <end position="190"/>
    </location>
</feature>
<evidence type="ECO:0000256" key="4">
    <source>
        <dbReference type="ARBA" id="ARBA00022692"/>
    </source>
</evidence>
<evidence type="ECO:0000313" key="13">
    <source>
        <dbReference type="Proteomes" id="UP001314262"/>
    </source>
</evidence>
<dbReference type="RefSeq" id="WP_338344485.1">
    <property type="nucleotide sequence ID" value="NZ_CAUZLT010000008.1"/>
</dbReference>
<gene>
    <name evidence="12" type="ORF">R53137_KAKDMLNK_01578</name>
</gene>
<reference evidence="12 13" key="1">
    <citation type="submission" date="2023-10" db="EMBL/GenBank/DDBJ databases">
        <authorList>
            <person name="Botero Cardona J."/>
        </authorList>
    </citation>
    <scope>NUCLEOTIDE SEQUENCE [LARGE SCALE GENOMIC DNA]</scope>
    <source>
        <strain evidence="12 13">R-53137</strain>
    </source>
</reference>
<proteinExistence type="inferred from homology"/>
<comment type="similarity">
    <text evidence="2">Belongs to the membrane fusion protein (MFP) (TC 8.A.1) family.</text>
</comment>
<dbReference type="Pfam" id="PF25940">
    <property type="entry name" value="LcnD_C"/>
    <property type="match status" value="1"/>
</dbReference>
<protein>
    <submittedName>
        <fullName evidence="12">Multidrug resistance efflux pump EmrA (EmrA)</fullName>
    </submittedName>
</protein>
<dbReference type="InterPro" id="IPR050739">
    <property type="entry name" value="MFP"/>
</dbReference>
<dbReference type="Proteomes" id="UP001314262">
    <property type="component" value="Unassembled WGS sequence"/>
</dbReference>
<dbReference type="InterPro" id="IPR006144">
    <property type="entry name" value="Secretion_HlyD_CS"/>
</dbReference>
<keyword evidence="4 8" id="KW-0812">Transmembrane</keyword>
<keyword evidence="5 8" id="KW-1133">Transmembrane helix</keyword>
<feature type="compositionally biased region" description="Basic and acidic residues" evidence="7">
    <location>
        <begin position="169"/>
        <end position="179"/>
    </location>
</feature>
<organism evidence="12 13">
    <name type="scientific">Fructobacillus tropaeoli</name>
    <dbReference type="NCBI Taxonomy" id="709323"/>
    <lineage>
        <taxon>Bacteria</taxon>
        <taxon>Bacillati</taxon>
        <taxon>Bacillota</taxon>
        <taxon>Bacilli</taxon>
        <taxon>Lactobacillales</taxon>
        <taxon>Lactobacillaceae</taxon>
        <taxon>Fructobacillus</taxon>
    </lineage>
</organism>
<evidence type="ECO:0000256" key="5">
    <source>
        <dbReference type="ARBA" id="ARBA00022989"/>
    </source>
</evidence>
<dbReference type="PANTHER" id="PTHR30386:SF26">
    <property type="entry name" value="TRANSPORT PROTEIN COMB"/>
    <property type="match status" value="1"/>
</dbReference>
<evidence type="ECO:0000256" key="1">
    <source>
        <dbReference type="ARBA" id="ARBA00004167"/>
    </source>
</evidence>